<proteinExistence type="predicted"/>
<feature type="region of interest" description="Disordered" evidence="1">
    <location>
        <begin position="1"/>
        <end position="37"/>
    </location>
</feature>
<reference evidence="3" key="1">
    <citation type="submission" date="2016-10" db="EMBL/GenBank/DDBJ databases">
        <authorList>
            <person name="Varghese N."/>
            <person name="Submissions S."/>
        </authorList>
    </citation>
    <scope>NUCLEOTIDE SEQUENCE [LARGE SCALE GENOMIC DNA]</scope>
    <source>
        <strain evidence="3">DSM 123</strain>
    </source>
</reference>
<evidence type="ECO:0000256" key="1">
    <source>
        <dbReference type="SAM" id="MobiDB-lite"/>
    </source>
</evidence>
<name>A0A1H8LBZ1_9BRAD</name>
<dbReference type="EMBL" id="FODT01000001">
    <property type="protein sequence ID" value="SEO02647.1"/>
    <property type="molecule type" value="Genomic_DNA"/>
</dbReference>
<accession>A0A1H8LBZ1</accession>
<keyword evidence="3" id="KW-1185">Reference proteome</keyword>
<organism evidence="2 3">
    <name type="scientific">Rhodopseudomonas pseudopalustris</name>
    <dbReference type="NCBI Taxonomy" id="1513892"/>
    <lineage>
        <taxon>Bacteria</taxon>
        <taxon>Pseudomonadati</taxon>
        <taxon>Pseudomonadota</taxon>
        <taxon>Alphaproteobacteria</taxon>
        <taxon>Hyphomicrobiales</taxon>
        <taxon>Nitrobacteraceae</taxon>
        <taxon>Rhodopseudomonas</taxon>
    </lineage>
</organism>
<sequence>MKGRAVNIWLGDGSLHPPLEGEGRHAARASGMRDGVG</sequence>
<dbReference type="AlphaFoldDB" id="A0A1H8LBZ1"/>
<gene>
    <name evidence="2" type="ORF">SAMN05444123_10110</name>
</gene>
<evidence type="ECO:0000313" key="3">
    <source>
        <dbReference type="Proteomes" id="UP000199615"/>
    </source>
</evidence>
<evidence type="ECO:0000313" key="2">
    <source>
        <dbReference type="EMBL" id="SEO02647.1"/>
    </source>
</evidence>
<dbReference type="Proteomes" id="UP000199615">
    <property type="component" value="Unassembled WGS sequence"/>
</dbReference>
<protein>
    <submittedName>
        <fullName evidence="2">Uncharacterized protein</fullName>
    </submittedName>
</protein>